<dbReference type="EMBL" id="CP059667">
    <property type="protein sequence ID" value="QRW23623.1"/>
    <property type="molecule type" value="Genomic_DNA"/>
</dbReference>
<gene>
    <name evidence="4" type="ORF">RhiXN_08659</name>
</gene>
<dbReference type="AlphaFoldDB" id="A0A8H8T0M7"/>
<feature type="signal peptide" evidence="2">
    <location>
        <begin position="1"/>
        <end position="19"/>
    </location>
</feature>
<feature type="chain" id="PRO_5034142387" description="DUF6535 domain-containing protein" evidence="2">
    <location>
        <begin position="20"/>
        <end position="86"/>
    </location>
</feature>
<protein>
    <recommendedName>
        <fullName evidence="3">DUF6535 domain-containing protein</fullName>
    </recommendedName>
</protein>
<evidence type="ECO:0000256" key="2">
    <source>
        <dbReference type="SAM" id="SignalP"/>
    </source>
</evidence>
<dbReference type="KEGG" id="rsx:RhiXN_08659"/>
<dbReference type="GeneID" id="67030938"/>
<sequence length="86" mass="9804">MMKLWGLVVASLFVAVITPLVLDTSSRLREESPPNSPASQNEQPTEYDEHIPWKPPRAMVFVNALWFYHSSSSGTWDLLPSQFQSR</sequence>
<reference evidence="4" key="1">
    <citation type="submission" date="2020-05" db="EMBL/GenBank/DDBJ databases">
        <title>Evolutionary and genomic comparisons of hybrid uninucleate and nonhybrid Rhizoctonia fungi.</title>
        <authorList>
            <person name="Li C."/>
            <person name="Chen X."/>
        </authorList>
    </citation>
    <scope>NUCLEOTIDE SEQUENCE</scope>
    <source>
        <strain evidence="4">AG-1 IA</strain>
    </source>
</reference>
<feature type="region of interest" description="Disordered" evidence="1">
    <location>
        <begin position="26"/>
        <end position="51"/>
    </location>
</feature>
<keyword evidence="2" id="KW-0732">Signal</keyword>
<dbReference type="Pfam" id="PF20153">
    <property type="entry name" value="DUF6535"/>
    <property type="match status" value="1"/>
</dbReference>
<evidence type="ECO:0000313" key="5">
    <source>
        <dbReference type="Proteomes" id="UP000650533"/>
    </source>
</evidence>
<organism evidence="4 5">
    <name type="scientific">Rhizoctonia solani</name>
    <dbReference type="NCBI Taxonomy" id="456999"/>
    <lineage>
        <taxon>Eukaryota</taxon>
        <taxon>Fungi</taxon>
        <taxon>Dikarya</taxon>
        <taxon>Basidiomycota</taxon>
        <taxon>Agaricomycotina</taxon>
        <taxon>Agaricomycetes</taxon>
        <taxon>Cantharellales</taxon>
        <taxon>Ceratobasidiaceae</taxon>
        <taxon>Rhizoctonia</taxon>
    </lineage>
</organism>
<evidence type="ECO:0000259" key="3">
    <source>
        <dbReference type="Pfam" id="PF20153"/>
    </source>
</evidence>
<dbReference type="Proteomes" id="UP000650533">
    <property type="component" value="Chromosome 10"/>
</dbReference>
<proteinExistence type="predicted"/>
<evidence type="ECO:0000256" key="1">
    <source>
        <dbReference type="SAM" id="MobiDB-lite"/>
    </source>
</evidence>
<name>A0A8H8T0M7_9AGAM</name>
<evidence type="ECO:0000313" key="4">
    <source>
        <dbReference type="EMBL" id="QRW23623.1"/>
    </source>
</evidence>
<dbReference type="RefSeq" id="XP_043183860.1">
    <property type="nucleotide sequence ID" value="XM_043328475.1"/>
</dbReference>
<feature type="domain" description="DUF6535" evidence="3">
    <location>
        <begin position="7"/>
        <end position="67"/>
    </location>
</feature>
<dbReference type="InterPro" id="IPR045338">
    <property type="entry name" value="DUF6535"/>
</dbReference>
<accession>A0A8H8T0M7</accession>